<organism evidence="2 3">
    <name type="scientific">Effrenium voratum</name>
    <dbReference type="NCBI Taxonomy" id="2562239"/>
    <lineage>
        <taxon>Eukaryota</taxon>
        <taxon>Sar</taxon>
        <taxon>Alveolata</taxon>
        <taxon>Dinophyceae</taxon>
        <taxon>Suessiales</taxon>
        <taxon>Symbiodiniaceae</taxon>
        <taxon>Effrenium</taxon>
    </lineage>
</organism>
<dbReference type="Proteomes" id="UP001178507">
    <property type="component" value="Unassembled WGS sequence"/>
</dbReference>
<keyword evidence="3" id="KW-1185">Reference proteome</keyword>
<evidence type="ECO:0000313" key="2">
    <source>
        <dbReference type="EMBL" id="CAJ1410311.1"/>
    </source>
</evidence>
<comment type="caution">
    <text evidence="2">The sequence shown here is derived from an EMBL/GenBank/DDBJ whole genome shotgun (WGS) entry which is preliminary data.</text>
</comment>
<sequence length="115" mass="12997">MCKKVLIVFCTCARMSYLAEVVREQNRCEAKCSVRFDGFHSLSILPLYNIARGRRIQSAGLHKGVGVQSARQTASLSQTANHGLDTQLIDMHHHACQRRDSIPACHVEHVQWVRL</sequence>
<evidence type="ECO:0000313" key="3">
    <source>
        <dbReference type="Proteomes" id="UP001178507"/>
    </source>
</evidence>
<accession>A0AA36JSE5</accession>
<name>A0AA36JSE5_9DINO</name>
<reference evidence="2" key="1">
    <citation type="submission" date="2023-08" db="EMBL/GenBank/DDBJ databases">
        <authorList>
            <person name="Chen Y."/>
            <person name="Shah S."/>
            <person name="Dougan E. K."/>
            <person name="Thang M."/>
            <person name="Chan C."/>
        </authorList>
    </citation>
    <scope>NUCLEOTIDE SEQUENCE</scope>
</reference>
<feature type="chain" id="PRO_5041266889" description="Secreted protein" evidence="1">
    <location>
        <begin position="19"/>
        <end position="115"/>
    </location>
</feature>
<gene>
    <name evidence="2" type="ORF">EVOR1521_LOCUS31155</name>
</gene>
<proteinExistence type="predicted"/>
<keyword evidence="1" id="KW-0732">Signal</keyword>
<dbReference type="AlphaFoldDB" id="A0AA36JSE5"/>
<evidence type="ECO:0000256" key="1">
    <source>
        <dbReference type="SAM" id="SignalP"/>
    </source>
</evidence>
<feature type="signal peptide" evidence="1">
    <location>
        <begin position="1"/>
        <end position="18"/>
    </location>
</feature>
<evidence type="ECO:0008006" key="4">
    <source>
        <dbReference type="Google" id="ProtNLM"/>
    </source>
</evidence>
<protein>
    <recommendedName>
        <fullName evidence="4">Secreted protein</fullName>
    </recommendedName>
</protein>
<dbReference type="EMBL" id="CAUJNA010003810">
    <property type="protein sequence ID" value="CAJ1410311.1"/>
    <property type="molecule type" value="Genomic_DNA"/>
</dbReference>